<comment type="similarity">
    <text evidence="2">Belongs to the 2-oxoacid dehydrogenase family.</text>
</comment>
<evidence type="ECO:0000259" key="5">
    <source>
        <dbReference type="PROSITE" id="PS51826"/>
    </source>
</evidence>
<dbReference type="Gene3D" id="3.30.559.10">
    <property type="entry name" value="Chloramphenicol acetyltransferase-like domain"/>
    <property type="match status" value="1"/>
</dbReference>
<reference evidence="7" key="1">
    <citation type="journal article" date="2019" name="Int. J. Syst. Evol. Microbiol.">
        <title>The Global Catalogue of Microorganisms (GCM) 10K type strain sequencing project: providing services to taxonomists for standard genome sequencing and annotation.</title>
        <authorList>
            <consortium name="The Broad Institute Genomics Platform"/>
            <consortium name="The Broad Institute Genome Sequencing Center for Infectious Disease"/>
            <person name="Wu L."/>
            <person name="Ma J."/>
        </authorList>
    </citation>
    <scope>NUCLEOTIDE SEQUENCE [LARGE SCALE GENOMIC DNA]</scope>
    <source>
        <strain evidence="7">JCM 16114</strain>
    </source>
</reference>
<evidence type="ECO:0000256" key="2">
    <source>
        <dbReference type="ARBA" id="ARBA00007317"/>
    </source>
</evidence>
<evidence type="ECO:0000256" key="4">
    <source>
        <dbReference type="ARBA" id="ARBA00023315"/>
    </source>
</evidence>
<dbReference type="SUPFAM" id="SSF52777">
    <property type="entry name" value="CoA-dependent acyltransferases"/>
    <property type="match status" value="1"/>
</dbReference>
<keyword evidence="4" id="KW-0012">Acyltransferase</keyword>
<evidence type="ECO:0000256" key="3">
    <source>
        <dbReference type="ARBA" id="ARBA00022679"/>
    </source>
</evidence>
<evidence type="ECO:0000256" key="1">
    <source>
        <dbReference type="ARBA" id="ARBA00001938"/>
    </source>
</evidence>
<proteinExistence type="inferred from homology"/>
<dbReference type="InterPro" id="IPR004167">
    <property type="entry name" value="PSBD"/>
</dbReference>
<dbReference type="SUPFAM" id="SSF47005">
    <property type="entry name" value="Peripheral subunit-binding domain of 2-oxo acid dehydrogenase complex"/>
    <property type="match status" value="1"/>
</dbReference>
<comment type="caution">
    <text evidence="6">The sequence shown here is derived from an EMBL/GenBank/DDBJ whole genome shotgun (WGS) entry which is preliminary data.</text>
</comment>
<name>A0ABP5P0T4_9ACTN</name>
<sequence length="226" mass="23528">MVVSAAPVARIPASPLARRLAREAGLPLDGITGTGPDGRVIRRDVEAAVRDPVVTPYFSVRGTARVGKLLKLLRRLEDSGVAMTVLPVVLKAAAHASRQTLAVTVDLSVTLHGGTLVLREADRRSLTSIAAALDAPDASEPVGGVMTVLALDAEEFTAPVVPPQRAALAVGAVRREPVVGGDGRLKARHVMRVTLSADPRAIDVTAATAWMAAFLALLADPVRVLA</sequence>
<dbReference type="PANTHER" id="PTHR43178:SF5">
    <property type="entry name" value="LIPOAMIDE ACYLTRANSFERASE COMPONENT OF BRANCHED-CHAIN ALPHA-KETO ACID DEHYDROGENASE COMPLEX, MITOCHONDRIAL"/>
    <property type="match status" value="1"/>
</dbReference>
<dbReference type="InterPro" id="IPR036625">
    <property type="entry name" value="E3-bd_dom_sf"/>
</dbReference>
<dbReference type="PROSITE" id="PS51826">
    <property type="entry name" value="PSBD"/>
    <property type="match status" value="1"/>
</dbReference>
<dbReference type="EMBL" id="BAAAQX010000002">
    <property type="protein sequence ID" value="GAA2205457.1"/>
    <property type="molecule type" value="Genomic_DNA"/>
</dbReference>
<dbReference type="Gene3D" id="4.10.320.10">
    <property type="entry name" value="E3-binding domain"/>
    <property type="match status" value="1"/>
</dbReference>
<dbReference type="PANTHER" id="PTHR43178">
    <property type="entry name" value="DIHYDROLIPOAMIDE ACETYLTRANSFERASE COMPONENT OF PYRUVATE DEHYDROGENASE COMPLEX"/>
    <property type="match status" value="1"/>
</dbReference>
<comment type="cofactor">
    <cofactor evidence="1">
        <name>(R)-lipoate</name>
        <dbReference type="ChEBI" id="CHEBI:83088"/>
    </cofactor>
</comment>
<feature type="domain" description="Peripheral subunit-binding (PSBD)" evidence="5">
    <location>
        <begin position="12"/>
        <end position="49"/>
    </location>
</feature>
<dbReference type="Proteomes" id="UP001499843">
    <property type="component" value="Unassembled WGS sequence"/>
</dbReference>
<dbReference type="InterPro" id="IPR023213">
    <property type="entry name" value="CAT-like_dom_sf"/>
</dbReference>
<accession>A0ABP5P0T4</accession>
<dbReference type="Pfam" id="PF00198">
    <property type="entry name" value="2-oxoacid_dh"/>
    <property type="match status" value="1"/>
</dbReference>
<dbReference type="InterPro" id="IPR050743">
    <property type="entry name" value="2-oxoacid_DH_E2_comp"/>
</dbReference>
<organism evidence="6 7">
    <name type="scientific">Nonomuraea monospora</name>
    <dbReference type="NCBI Taxonomy" id="568818"/>
    <lineage>
        <taxon>Bacteria</taxon>
        <taxon>Bacillati</taxon>
        <taxon>Actinomycetota</taxon>
        <taxon>Actinomycetes</taxon>
        <taxon>Streptosporangiales</taxon>
        <taxon>Streptosporangiaceae</taxon>
        <taxon>Nonomuraea</taxon>
    </lineage>
</organism>
<keyword evidence="3" id="KW-0808">Transferase</keyword>
<evidence type="ECO:0000313" key="6">
    <source>
        <dbReference type="EMBL" id="GAA2205457.1"/>
    </source>
</evidence>
<protein>
    <recommendedName>
        <fullName evidence="5">Peripheral subunit-binding (PSBD) domain-containing protein</fullName>
    </recommendedName>
</protein>
<gene>
    <name evidence="6" type="ORF">GCM10009850_009150</name>
</gene>
<dbReference type="InterPro" id="IPR001078">
    <property type="entry name" value="2-oxoacid_DH_actylTfrase"/>
</dbReference>
<keyword evidence="7" id="KW-1185">Reference proteome</keyword>
<dbReference type="Pfam" id="PF02817">
    <property type="entry name" value="E3_binding"/>
    <property type="match status" value="1"/>
</dbReference>
<evidence type="ECO:0000313" key="7">
    <source>
        <dbReference type="Proteomes" id="UP001499843"/>
    </source>
</evidence>